<evidence type="ECO:0000313" key="1">
    <source>
        <dbReference type="EMBL" id="CAK9264955.1"/>
    </source>
</evidence>
<proteinExistence type="predicted"/>
<organism evidence="1 2">
    <name type="scientific">Sphagnum jensenii</name>
    <dbReference type="NCBI Taxonomy" id="128206"/>
    <lineage>
        <taxon>Eukaryota</taxon>
        <taxon>Viridiplantae</taxon>
        <taxon>Streptophyta</taxon>
        <taxon>Embryophyta</taxon>
        <taxon>Bryophyta</taxon>
        <taxon>Sphagnophytina</taxon>
        <taxon>Sphagnopsida</taxon>
        <taxon>Sphagnales</taxon>
        <taxon>Sphagnaceae</taxon>
        <taxon>Sphagnum</taxon>
    </lineage>
</organism>
<gene>
    <name evidence="1" type="ORF">CSSPJE1EN1_LOCUS10433</name>
</gene>
<evidence type="ECO:0000313" key="2">
    <source>
        <dbReference type="Proteomes" id="UP001497444"/>
    </source>
</evidence>
<keyword evidence="2" id="KW-1185">Reference proteome</keyword>
<dbReference type="EMBL" id="OZ020112">
    <property type="protein sequence ID" value="CAK9264955.1"/>
    <property type="molecule type" value="Genomic_DNA"/>
</dbReference>
<sequence length="68" mass="7672">MSKTKYPPNTGLVGHEIRRVFGLSCVRVEDIPGSSRGARPISHRDAQRWAVQEELADSVEVPKWGWAR</sequence>
<protein>
    <submittedName>
        <fullName evidence="1">Uncharacterized protein</fullName>
    </submittedName>
</protein>
<name>A0ABP0WHG0_9BRYO</name>
<reference evidence="1" key="1">
    <citation type="submission" date="2024-02" db="EMBL/GenBank/DDBJ databases">
        <authorList>
            <consortium name="ELIXIR-Norway"/>
            <consortium name="Elixir Norway"/>
        </authorList>
    </citation>
    <scope>NUCLEOTIDE SEQUENCE</scope>
</reference>
<dbReference type="Proteomes" id="UP001497444">
    <property type="component" value="Chromosome 17"/>
</dbReference>
<accession>A0ABP0WHG0</accession>